<dbReference type="InterPro" id="IPR043128">
    <property type="entry name" value="Rev_trsase/Diguanyl_cyclase"/>
</dbReference>
<dbReference type="InterPro" id="IPR001584">
    <property type="entry name" value="Integrase_cat-core"/>
</dbReference>
<dbReference type="InterPro" id="IPR036397">
    <property type="entry name" value="RNaseH_sf"/>
</dbReference>
<keyword evidence="2" id="KW-0511">Multifunctional enzyme</keyword>
<evidence type="ECO:0000259" key="3">
    <source>
        <dbReference type="PROSITE" id="PS50878"/>
    </source>
</evidence>
<dbReference type="Pfam" id="PF17919">
    <property type="entry name" value="RT_RNaseH_2"/>
    <property type="match status" value="1"/>
</dbReference>
<dbReference type="Proteomes" id="UP000035680">
    <property type="component" value="Unassembled WGS sequence"/>
</dbReference>
<name>A0A0K0FRR8_STRVS</name>
<proteinExistence type="predicted"/>
<dbReference type="PROSITE" id="PS50994">
    <property type="entry name" value="INTEGRASE"/>
    <property type="match status" value="1"/>
</dbReference>
<evidence type="ECO:0000256" key="1">
    <source>
        <dbReference type="ARBA" id="ARBA00012493"/>
    </source>
</evidence>
<sequence>MVEMYPGLTVKLEDVEDRIFAKFDKVMSQDDLDIATIDYEIPRKVLNDKPYRRPPRFRYSPLQEALIVAYVKRLLEKNIVVMKDTPYVTNFILVQSRHNKDDIRFAVDLRALNEITQPDLYVTKTPNELMNYLGEAELFSSLDIRKAFWSMKISEEDIGYYGVFTPLGTICFLRMLFGDINAMPNFQRIYDKIILESVPKNSVAYVDDLLIFSKNDKSYHEKLIEAAMSCFQKHGIKINREKSKLMRSSVNFLGWEIFNGQRKPGNQTTDLKNRKNPTNPKETKSLLGALNFFRDAIKDYASIVRPIQEMANITKKEFRWSEDCEKAKLEIFKKLDTSLLIPRFDQEFYMYTDASMYAISGCILQKREEKLAPVKFYSKKLKYQKRQKSINLLEMQAIAYTLVANLELLYMAKITIFTDNRSVLTILRDGVDPDYTRYIAMISSFNYTIKYINTKDNGIADYLSRQEMIESSDDLRAKKEKMLESNVNVVNVSEKRLAELQVMDDELQGEIAIHPDLFIKLNDIWHKKIYVFEKKREVLVPFIPKNIRESMLDIIHDSHGHMGVKKTWKMMKLMMYWPNSKTDLKKHIKSCIICQRYSDMSPELPLLKISQLPEQPFKVIAIDVGVVSNHGLIFQTICSLTRFWVPQVIKNQSTETLIEALNKGIFLRFGRPEVVICDSCPSFVSEQFTNFLKDLNILLHVNVPYAKTQNSIVERSFRTMWDIIGKIKEEMKESRLDFETIVMTAAYYYNTHYQLTTNESPFYLVFNKDERSFMIDRNSAALFDKYPVLADKIASIKQGWRLAAEKANQVRSQDVKRKNMSRRAVSFDVNERVLIRNHVRGKLEPNFSGPYVICKKEGDTYYMRKVGVTRGKFLVRNVADLKPYNELSDISSSSIEEDNEVE</sequence>
<dbReference type="AlphaFoldDB" id="A0A0K0FRR8"/>
<dbReference type="Gene3D" id="1.10.340.70">
    <property type="match status" value="1"/>
</dbReference>
<dbReference type="Gene3D" id="3.10.10.10">
    <property type="entry name" value="HIV Type 1 Reverse Transcriptase, subunit A, domain 1"/>
    <property type="match status" value="1"/>
</dbReference>
<evidence type="ECO:0000256" key="2">
    <source>
        <dbReference type="ARBA" id="ARBA00023268"/>
    </source>
</evidence>
<dbReference type="WBParaSite" id="SVE_1277000.1">
    <property type="protein sequence ID" value="SVE_1277000.1"/>
    <property type="gene ID" value="SVE_1277000"/>
</dbReference>
<dbReference type="SUPFAM" id="SSF53098">
    <property type="entry name" value="Ribonuclease H-like"/>
    <property type="match status" value="1"/>
</dbReference>
<dbReference type="PROSITE" id="PS50878">
    <property type="entry name" value="RT_POL"/>
    <property type="match status" value="1"/>
</dbReference>
<dbReference type="InterPro" id="IPR041577">
    <property type="entry name" value="RT_RNaseH_2"/>
</dbReference>
<dbReference type="GO" id="GO:0015074">
    <property type="term" value="P:DNA integration"/>
    <property type="evidence" value="ECO:0007669"/>
    <property type="project" value="InterPro"/>
</dbReference>
<dbReference type="InterPro" id="IPR000477">
    <property type="entry name" value="RT_dom"/>
</dbReference>
<dbReference type="PANTHER" id="PTHR37984">
    <property type="entry name" value="PROTEIN CBG26694"/>
    <property type="match status" value="1"/>
</dbReference>
<keyword evidence="5" id="KW-1185">Reference proteome</keyword>
<dbReference type="InterPro" id="IPR041588">
    <property type="entry name" value="Integrase_H2C2"/>
</dbReference>
<evidence type="ECO:0000313" key="5">
    <source>
        <dbReference type="Proteomes" id="UP000035680"/>
    </source>
</evidence>
<dbReference type="GO" id="GO:0003964">
    <property type="term" value="F:RNA-directed DNA polymerase activity"/>
    <property type="evidence" value="ECO:0007669"/>
    <property type="project" value="UniProtKB-EC"/>
</dbReference>
<evidence type="ECO:0000259" key="4">
    <source>
        <dbReference type="PROSITE" id="PS50994"/>
    </source>
</evidence>
<dbReference type="SUPFAM" id="SSF56672">
    <property type="entry name" value="DNA/RNA polymerases"/>
    <property type="match status" value="1"/>
</dbReference>
<dbReference type="Pfam" id="PF17921">
    <property type="entry name" value="Integrase_H2C2"/>
    <property type="match status" value="1"/>
</dbReference>
<reference evidence="5" key="1">
    <citation type="submission" date="2014-07" db="EMBL/GenBank/DDBJ databases">
        <authorList>
            <person name="Martin A.A"/>
            <person name="De Silva N."/>
        </authorList>
    </citation>
    <scope>NUCLEOTIDE SEQUENCE</scope>
</reference>
<feature type="domain" description="Reverse transcriptase" evidence="3">
    <location>
        <begin position="76"/>
        <end position="257"/>
    </location>
</feature>
<dbReference type="InterPro" id="IPR012337">
    <property type="entry name" value="RNaseH-like_sf"/>
</dbReference>
<dbReference type="InterPro" id="IPR043502">
    <property type="entry name" value="DNA/RNA_pol_sf"/>
</dbReference>
<reference evidence="6" key="2">
    <citation type="submission" date="2015-08" db="UniProtKB">
        <authorList>
            <consortium name="WormBaseParasite"/>
        </authorList>
    </citation>
    <scope>IDENTIFICATION</scope>
</reference>
<dbReference type="PANTHER" id="PTHR37984:SF5">
    <property type="entry name" value="PROTEIN NYNRIN-LIKE"/>
    <property type="match status" value="1"/>
</dbReference>
<accession>A0A0K0FRR8</accession>
<dbReference type="GO" id="GO:0003676">
    <property type="term" value="F:nucleic acid binding"/>
    <property type="evidence" value="ECO:0007669"/>
    <property type="project" value="InterPro"/>
</dbReference>
<dbReference type="EC" id="2.7.7.49" evidence="1"/>
<dbReference type="GO" id="GO:0042575">
    <property type="term" value="C:DNA polymerase complex"/>
    <property type="evidence" value="ECO:0007669"/>
    <property type="project" value="UniProtKB-ARBA"/>
</dbReference>
<evidence type="ECO:0000313" key="6">
    <source>
        <dbReference type="WBParaSite" id="SVE_1277000.1"/>
    </source>
</evidence>
<feature type="domain" description="Integrase catalytic" evidence="4">
    <location>
        <begin position="612"/>
        <end position="769"/>
    </location>
</feature>
<dbReference type="Pfam" id="PF00078">
    <property type="entry name" value="RVT_1"/>
    <property type="match status" value="1"/>
</dbReference>
<dbReference type="FunFam" id="1.10.340.70:FF:000001">
    <property type="entry name" value="Retrovirus-related Pol polyprotein from transposon gypsy-like Protein"/>
    <property type="match status" value="1"/>
</dbReference>
<dbReference type="CDD" id="cd01647">
    <property type="entry name" value="RT_LTR"/>
    <property type="match status" value="1"/>
</dbReference>
<dbReference type="Gene3D" id="3.30.420.10">
    <property type="entry name" value="Ribonuclease H-like superfamily/Ribonuclease H"/>
    <property type="match status" value="1"/>
</dbReference>
<organism evidence="5 6">
    <name type="scientific">Strongyloides venezuelensis</name>
    <name type="common">Threadworm</name>
    <dbReference type="NCBI Taxonomy" id="75913"/>
    <lineage>
        <taxon>Eukaryota</taxon>
        <taxon>Metazoa</taxon>
        <taxon>Ecdysozoa</taxon>
        <taxon>Nematoda</taxon>
        <taxon>Chromadorea</taxon>
        <taxon>Rhabditida</taxon>
        <taxon>Tylenchina</taxon>
        <taxon>Panagrolaimomorpha</taxon>
        <taxon>Strongyloidoidea</taxon>
        <taxon>Strongyloididae</taxon>
        <taxon>Strongyloides</taxon>
    </lineage>
</organism>
<dbReference type="Gene3D" id="3.30.70.270">
    <property type="match status" value="2"/>
</dbReference>
<protein>
    <recommendedName>
        <fullName evidence="1">RNA-directed DNA polymerase</fullName>
        <ecNumber evidence="1">2.7.7.49</ecNumber>
    </recommendedName>
</protein>
<dbReference type="STRING" id="75913.A0A0K0FRR8"/>
<dbReference type="InterPro" id="IPR050951">
    <property type="entry name" value="Retrovirus_Pol_polyprotein"/>
</dbReference>